<comment type="caution">
    <text evidence="1">The sequence shown here is derived from an EMBL/GenBank/DDBJ whole genome shotgun (WGS) entry which is preliminary data.</text>
</comment>
<reference evidence="1 2" key="1">
    <citation type="submission" date="2021-03" db="EMBL/GenBank/DDBJ databases">
        <title>Genomic Encyclopedia of Type Strains, Phase IV (KMG-IV): sequencing the most valuable type-strain genomes for metagenomic binning, comparative biology and taxonomic classification.</title>
        <authorList>
            <person name="Goeker M."/>
        </authorList>
    </citation>
    <scope>NUCLEOTIDE SEQUENCE [LARGE SCALE GENOMIC DNA]</scope>
    <source>
        <strain evidence="1 2">DSM 26048</strain>
    </source>
</reference>
<sequence length="51" mass="5932">MHFLNNHTGGNPEPNKIRTSNNERIINCFLALKASKGFYDTIPNYLEMYKD</sequence>
<evidence type="ECO:0000313" key="1">
    <source>
        <dbReference type="EMBL" id="MBP1995435.1"/>
    </source>
</evidence>
<gene>
    <name evidence="1" type="ORF">J2Z66_007077</name>
</gene>
<dbReference type="EMBL" id="JAGGLB010000034">
    <property type="protein sequence ID" value="MBP1995435.1"/>
    <property type="molecule type" value="Genomic_DNA"/>
</dbReference>
<accession>A0ABS4J6H2</accession>
<evidence type="ECO:0000313" key="2">
    <source>
        <dbReference type="Proteomes" id="UP001519287"/>
    </source>
</evidence>
<dbReference type="Proteomes" id="UP001519287">
    <property type="component" value="Unassembled WGS sequence"/>
</dbReference>
<proteinExistence type="predicted"/>
<organism evidence="1 2">
    <name type="scientific">Paenibacillus eucommiae</name>
    <dbReference type="NCBI Taxonomy" id="1355755"/>
    <lineage>
        <taxon>Bacteria</taxon>
        <taxon>Bacillati</taxon>
        <taxon>Bacillota</taxon>
        <taxon>Bacilli</taxon>
        <taxon>Bacillales</taxon>
        <taxon>Paenibacillaceae</taxon>
        <taxon>Paenibacillus</taxon>
    </lineage>
</organism>
<name>A0ABS4J6H2_9BACL</name>
<keyword evidence="2" id="KW-1185">Reference proteome</keyword>
<protein>
    <submittedName>
        <fullName evidence="1">Uncharacterized protein</fullName>
    </submittedName>
</protein>